<gene>
    <name evidence="1" type="ORF">Hypma_014448</name>
</gene>
<reference evidence="1" key="1">
    <citation type="submission" date="2018-04" db="EMBL/GenBank/DDBJ databases">
        <title>Whole genome sequencing of Hypsizygus marmoreus.</title>
        <authorList>
            <person name="Choi I.-G."/>
            <person name="Min B."/>
            <person name="Kim J.-G."/>
            <person name="Kim S."/>
            <person name="Oh Y.-L."/>
            <person name="Kong W.-S."/>
            <person name="Park H."/>
            <person name="Jeong J."/>
            <person name="Song E.-S."/>
        </authorList>
    </citation>
    <scope>NUCLEOTIDE SEQUENCE [LARGE SCALE GENOMIC DNA]</scope>
    <source>
        <strain evidence="1">51987-8</strain>
    </source>
</reference>
<evidence type="ECO:0000313" key="1">
    <source>
        <dbReference type="EMBL" id="RDB19000.1"/>
    </source>
</evidence>
<dbReference type="InParanoid" id="A0A369JCS3"/>
<organism evidence="1 2">
    <name type="scientific">Hypsizygus marmoreus</name>
    <name type="common">White beech mushroom</name>
    <name type="synonym">Agaricus marmoreus</name>
    <dbReference type="NCBI Taxonomy" id="39966"/>
    <lineage>
        <taxon>Eukaryota</taxon>
        <taxon>Fungi</taxon>
        <taxon>Dikarya</taxon>
        <taxon>Basidiomycota</taxon>
        <taxon>Agaricomycotina</taxon>
        <taxon>Agaricomycetes</taxon>
        <taxon>Agaricomycetidae</taxon>
        <taxon>Agaricales</taxon>
        <taxon>Tricholomatineae</taxon>
        <taxon>Lyophyllaceae</taxon>
        <taxon>Hypsizygus</taxon>
    </lineage>
</organism>
<proteinExistence type="predicted"/>
<dbReference type="Proteomes" id="UP000076154">
    <property type="component" value="Unassembled WGS sequence"/>
</dbReference>
<evidence type="ECO:0000313" key="2">
    <source>
        <dbReference type="Proteomes" id="UP000076154"/>
    </source>
</evidence>
<dbReference type="AlphaFoldDB" id="A0A369JCS3"/>
<keyword evidence="2" id="KW-1185">Reference proteome</keyword>
<sequence length="177" mass="19929">MWMKASSVFDVPTSYHSGVLLCTASYFDLAILSRMPAKDEMRIAKCCFLSLFRRFCLFFSDSHSYPMKHYLLCVPHRPAPLLTTTSRLQVSVHLNPSHGTELEAEPTSVLRFNALCYRLSKINVASEFSPSACAVLVPDSLHLHCIVRFCFASPTHHDHLLEGEHGTCTCYTIQSTN</sequence>
<comment type="caution">
    <text evidence="1">The sequence shown here is derived from an EMBL/GenBank/DDBJ whole genome shotgun (WGS) entry which is preliminary data.</text>
</comment>
<name>A0A369JCS3_HYPMA</name>
<accession>A0A369JCS3</accession>
<dbReference type="EMBL" id="LUEZ02000085">
    <property type="protein sequence ID" value="RDB19000.1"/>
    <property type="molecule type" value="Genomic_DNA"/>
</dbReference>
<protein>
    <submittedName>
        <fullName evidence="1">Uncharacterized protein</fullName>
    </submittedName>
</protein>